<protein>
    <submittedName>
        <fullName evidence="1">Uncharacterized protein</fullName>
    </submittedName>
</protein>
<evidence type="ECO:0000313" key="1">
    <source>
        <dbReference type="EMBL" id="ETJ30932.1"/>
    </source>
</evidence>
<gene>
    <name evidence="1" type="ORF">Q604_UNBC14560G0001</name>
</gene>
<name>W1XKZ9_9ZZZZ</name>
<feature type="non-terminal residue" evidence="1">
    <location>
        <position position="1"/>
    </location>
</feature>
<dbReference type="EMBL" id="AZMM01014560">
    <property type="protein sequence ID" value="ETJ30932.1"/>
    <property type="molecule type" value="Genomic_DNA"/>
</dbReference>
<organism evidence="1">
    <name type="scientific">human gut metagenome</name>
    <dbReference type="NCBI Taxonomy" id="408170"/>
    <lineage>
        <taxon>unclassified sequences</taxon>
        <taxon>metagenomes</taxon>
        <taxon>organismal metagenomes</taxon>
    </lineage>
</organism>
<sequence>VINPEWVTLAESGRSHEIQTTLNPQLVPELTIPDKLWDQIQASKGTGWFPLMD</sequence>
<comment type="caution">
    <text evidence="1">The sequence shown here is derived from an EMBL/GenBank/DDBJ whole genome shotgun (WGS) entry which is preliminary data.</text>
</comment>
<accession>W1XKZ9</accession>
<proteinExistence type="predicted"/>
<reference evidence="1" key="1">
    <citation type="submission" date="2013-12" db="EMBL/GenBank/DDBJ databases">
        <title>A Varibaculum cambriense genome reconstructed from a premature infant gut community with otherwise low bacterial novelty that shifts toward anaerobic metabolism during the third week of life.</title>
        <authorList>
            <person name="Brown C.T."/>
            <person name="Sharon I."/>
            <person name="Thomas B.C."/>
            <person name="Castelle C.J."/>
            <person name="Morowitz M.J."/>
            <person name="Banfield J.F."/>
        </authorList>
    </citation>
    <scope>NUCLEOTIDE SEQUENCE</scope>
</reference>
<dbReference type="AlphaFoldDB" id="W1XKZ9"/>